<protein>
    <submittedName>
        <fullName evidence="3">Nuclear pore complex protein Nup98-Nup96</fullName>
    </submittedName>
</protein>
<reference evidence="3 4" key="1">
    <citation type="submission" date="2024-02" db="EMBL/GenBank/DDBJ databases">
        <authorList>
            <person name="Chen Y."/>
            <person name="Shah S."/>
            <person name="Dougan E. K."/>
            <person name="Thang M."/>
            <person name="Chan C."/>
        </authorList>
    </citation>
    <scope>NUCLEOTIDE SEQUENCE [LARGE SCALE GENOMIC DNA]</scope>
</reference>
<evidence type="ECO:0000313" key="4">
    <source>
        <dbReference type="Proteomes" id="UP001642464"/>
    </source>
</evidence>
<name>A0ABP0JHW6_9DINO</name>
<accession>A0ABP0JHW6</accession>
<dbReference type="EMBL" id="CAXAMM010007380">
    <property type="protein sequence ID" value="CAK9014012.1"/>
    <property type="molecule type" value="Genomic_DNA"/>
</dbReference>
<comment type="caution">
    <text evidence="3">The sequence shown here is derived from an EMBL/GenBank/DDBJ whole genome shotgun (WGS) entry which is preliminary data.</text>
</comment>
<feature type="signal peptide" evidence="2">
    <location>
        <begin position="1"/>
        <end position="22"/>
    </location>
</feature>
<dbReference type="Proteomes" id="UP001642464">
    <property type="component" value="Unassembled WGS sequence"/>
</dbReference>
<evidence type="ECO:0000256" key="2">
    <source>
        <dbReference type="SAM" id="SignalP"/>
    </source>
</evidence>
<keyword evidence="2" id="KW-0732">Signal</keyword>
<gene>
    <name evidence="3" type="ORF">SCF082_LOCUS12171</name>
</gene>
<feature type="region of interest" description="Disordered" evidence="1">
    <location>
        <begin position="827"/>
        <end position="857"/>
    </location>
</feature>
<feature type="chain" id="PRO_5046610343" evidence="2">
    <location>
        <begin position="23"/>
        <end position="882"/>
    </location>
</feature>
<evidence type="ECO:0000256" key="1">
    <source>
        <dbReference type="SAM" id="MobiDB-lite"/>
    </source>
</evidence>
<organism evidence="3 4">
    <name type="scientific">Durusdinium trenchii</name>
    <dbReference type="NCBI Taxonomy" id="1381693"/>
    <lineage>
        <taxon>Eukaryota</taxon>
        <taxon>Sar</taxon>
        <taxon>Alveolata</taxon>
        <taxon>Dinophyceae</taxon>
        <taxon>Suessiales</taxon>
        <taxon>Symbiodiniaceae</taxon>
        <taxon>Durusdinium</taxon>
    </lineage>
</organism>
<sequence length="882" mass="94879">MKAAWSALALAWPLFALDPLQSYTFTPDASEEVAFEATESPVVLGGRSTTECSNNGFTENVSDIAIAITDKGQGCYASDQYSVGDFPVVLGRVTIQSSSINVAAVEIRAAESPAVQFVASGSRLYWRLPGDGAEYSIYRLRNGVLIRLATMQALDTAQFVSTSVNLEAITSPEIYVLLPSSQIIPSPSKMVLSGQQVTECDHVFPESETIGDITLVTMSGSNSNCWTDDRYSNSNYLVEKGLLGTMVAFRISPPTTIATQFVASRTNLYIRNPANDVKVWTYGHGQFELLDTVSKSDMDFAKTTVRLDNLEEELIVLIRPGTEQLTVWPQVSSTVEAAVLDGGDQWSLNCHRFQLDGQPFVPKLHWNHGPGTHSGNYGTYKRFFAVLRTDGREGVVWQDFTNDVVKVTWLAADLLSSETHQLTALNSQVLVGAAGDGANEMVLILGASEKPASKSGTVEAEAVKFSVTGSELLRKALPTEKATMNVYSFSQSGATVAWDRGAGTIACAIARTMTIAGDGLNHQGGIAIVLNASTLELITNYGQTSGHSFANSLQVSSKEGWYLGMDLGDNYPRGVNLWELKGDSRSWRKKLVYTFKTKHGTSPTSPAGAAYPEYTAISTAQQTYYQWSNDNYLYTELAHPGLHEVDDTVLVFFAGEKPPLDNSLVGKAMNVARNVAWVKISRDLQNSSVLSPGEEEIGGFYTFGGSFSEQTNRGISFLTSYTDLSQSVSRLKTAAINGQIVLLWEIWSSSSYNRTEFMVIDTKGQIQGSWPLTSLSFPFELPFADDVVVKNGRVVTYVGTDGSKGSSPSLARFELCLGSTCEQITGTTGTTDSGGGSDGGQSTSAAGNSGVSSTAPNDVSASGSMSLMLSAATLLAFRAFGI</sequence>
<proteinExistence type="predicted"/>
<keyword evidence="4" id="KW-1185">Reference proteome</keyword>
<evidence type="ECO:0000313" key="3">
    <source>
        <dbReference type="EMBL" id="CAK9014012.1"/>
    </source>
</evidence>